<evidence type="ECO:0000313" key="3">
    <source>
        <dbReference type="Proteomes" id="UP000619265"/>
    </source>
</evidence>
<gene>
    <name evidence="2" type="ORF">F2P56_024813</name>
</gene>
<feature type="region of interest" description="Disordered" evidence="1">
    <location>
        <begin position="300"/>
        <end position="325"/>
    </location>
</feature>
<reference evidence="2" key="1">
    <citation type="submission" date="2015-10" db="EMBL/GenBank/DDBJ databases">
        <authorList>
            <person name="Martinez-Garcia P.J."/>
            <person name="Crepeau M.W."/>
            <person name="Puiu D."/>
            <person name="Gonzalez-Ibeas D."/>
            <person name="Whalen J."/>
            <person name="Stevens K."/>
            <person name="Paul R."/>
            <person name="Butterfield T."/>
            <person name="Britton M."/>
            <person name="Reagan R."/>
            <person name="Chakraborty S."/>
            <person name="Walawage S.L."/>
            <person name="Vasquez-Gross H.A."/>
            <person name="Cardeno C."/>
            <person name="Famula R."/>
            <person name="Pratt K."/>
            <person name="Kuruganti S."/>
            <person name="Aradhya M.K."/>
            <person name="Leslie C.A."/>
            <person name="Dandekar A.M."/>
            <person name="Salzberg S.L."/>
            <person name="Wegrzyn J.L."/>
            <person name="Langley C.H."/>
            <person name="Neale D.B."/>
        </authorList>
    </citation>
    <scope>NUCLEOTIDE SEQUENCE</scope>
    <source>
        <tissue evidence="2">Leaves</tissue>
    </source>
</reference>
<evidence type="ECO:0000256" key="1">
    <source>
        <dbReference type="SAM" id="MobiDB-lite"/>
    </source>
</evidence>
<evidence type="ECO:0000313" key="2">
    <source>
        <dbReference type="EMBL" id="KAF5455213.1"/>
    </source>
</evidence>
<accession>A0A833WLG4</accession>
<protein>
    <submittedName>
        <fullName evidence="2">Uncharacterized protein</fullName>
    </submittedName>
</protein>
<organism evidence="2 3">
    <name type="scientific">Juglans regia</name>
    <name type="common">English walnut</name>
    <dbReference type="NCBI Taxonomy" id="51240"/>
    <lineage>
        <taxon>Eukaryota</taxon>
        <taxon>Viridiplantae</taxon>
        <taxon>Streptophyta</taxon>
        <taxon>Embryophyta</taxon>
        <taxon>Tracheophyta</taxon>
        <taxon>Spermatophyta</taxon>
        <taxon>Magnoliopsida</taxon>
        <taxon>eudicotyledons</taxon>
        <taxon>Gunneridae</taxon>
        <taxon>Pentapetalae</taxon>
        <taxon>rosids</taxon>
        <taxon>fabids</taxon>
        <taxon>Fagales</taxon>
        <taxon>Juglandaceae</taxon>
        <taxon>Juglans</taxon>
    </lineage>
</organism>
<feature type="compositionally biased region" description="Acidic residues" evidence="1">
    <location>
        <begin position="17"/>
        <end position="27"/>
    </location>
</feature>
<dbReference type="EMBL" id="LIHL02000011">
    <property type="protein sequence ID" value="KAF5455213.1"/>
    <property type="molecule type" value="Genomic_DNA"/>
</dbReference>
<feature type="compositionally biased region" description="Basic and acidic residues" evidence="1">
    <location>
        <begin position="62"/>
        <end position="75"/>
    </location>
</feature>
<dbReference type="PANTHER" id="PTHR35686:SF1">
    <property type="entry name" value="KINETOCHORE PROTEIN"/>
    <property type="match status" value="1"/>
</dbReference>
<name>A0A833WLG4_JUGRE</name>
<feature type="region of interest" description="Disordered" evidence="1">
    <location>
        <begin position="110"/>
        <end position="131"/>
    </location>
</feature>
<dbReference type="AlphaFoldDB" id="A0A833WLG4"/>
<dbReference type="Gramene" id="Jr11_14360_p1">
    <property type="protein sequence ID" value="cds.Jr11_14360_p1"/>
    <property type="gene ID" value="Jr11_14360"/>
</dbReference>
<dbReference type="PANTHER" id="PTHR35686">
    <property type="entry name" value="KINETOCHORE PROTEIN"/>
    <property type="match status" value="1"/>
</dbReference>
<feature type="region of interest" description="Disordered" evidence="1">
    <location>
        <begin position="1"/>
        <end position="28"/>
    </location>
</feature>
<reference evidence="2" key="2">
    <citation type="submission" date="2020-03" db="EMBL/GenBank/DDBJ databases">
        <title>Walnut 2.0.</title>
        <authorList>
            <person name="Marrano A."/>
            <person name="Britton M."/>
            <person name="Zimin A.V."/>
            <person name="Zaini P.A."/>
            <person name="Workman R."/>
            <person name="Puiu D."/>
            <person name="Bianco L."/>
            <person name="Allen B.J."/>
            <person name="Troggio M."/>
            <person name="Leslie C.A."/>
            <person name="Timp W."/>
            <person name="Dendekar A."/>
            <person name="Salzberg S.L."/>
            <person name="Neale D.B."/>
        </authorList>
    </citation>
    <scope>NUCLEOTIDE SEQUENCE</scope>
    <source>
        <tissue evidence="2">Leaves</tissue>
    </source>
</reference>
<comment type="caution">
    <text evidence="2">The sequence shown here is derived from an EMBL/GenBank/DDBJ whole genome shotgun (WGS) entry which is preliminary data.</text>
</comment>
<feature type="region of interest" description="Disordered" evidence="1">
    <location>
        <begin position="62"/>
        <end position="81"/>
    </location>
</feature>
<sequence>MRRQNVFRDNPDSDQSISEDEDLDADFPENCVYRQSDIKEELQLPLRLEILKGAHRALELDGGRKTSHLSDKKETNVSQEDDVEMPQFHNEENISDDEENIVPLKISATSGTKKWHEDDNHSFGSGKQDEAHTWSNISKEADALIWLNKNAPGSSSHYAYPVANKPQKGMRCKAKRKFLFRFQSREGGLSCPSISNDEKYVSLKDHEASERLETIEPRSEEHSIAGVLEDYQRENEIQSEVVCAEVGALGHGGIEQSMADLLDGLQDRAVVLKGVSAKYSNTRGKEVQIVTKRNLSSLGDITVDSEDSPESMDSGSSSEDKARDQKLEVNIPDMKGQTMTDRFQAALGATFLNEEGALVAVPKPSGIGLFGKLQQLMQSEKERDMIFLKKLQTGSSTNGRACDYEANCIVVKILARCLDAKMTVCQCSFVKNMESPMQSGSPQTMVNGGRKTTIIFHPRVSGDVDLEVGNLIRIHPPWREVQVGNDESIVLSTYFSQVLI</sequence>
<feature type="compositionally biased region" description="Basic and acidic residues" evidence="1">
    <location>
        <begin position="114"/>
        <end position="131"/>
    </location>
</feature>
<dbReference type="Proteomes" id="UP000619265">
    <property type="component" value="Unassembled WGS sequence"/>
</dbReference>
<proteinExistence type="predicted"/>